<evidence type="ECO:0000313" key="5">
    <source>
        <dbReference type="Proteomes" id="UP000051181"/>
    </source>
</evidence>
<dbReference type="Proteomes" id="UP000051181">
    <property type="component" value="Unassembled WGS sequence"/>
</dbReference>
<accession>A0A0R1F4U8</accession>
<dbReference type="eggNOG" id="COG3049">
    <property type="taxonomic scope" value="Bacteria"/>
</dbReference>
<proteinExistence type="inferred from homology"/>
<evidence type="ECO:0000313" key="4">
    <source>
        <dbReference type="EMBL" id="KRK15315.1"/>
    </source>
</evidence>
<dbReference type="Pfam" id="PF02275">
    <property type="entry name" value="CBAH"/>
    <property type="match status" value="1"/>
</dbReference>
<feature type="domain" description="Choloylglycine hydrolase/NAAA C-terminal" evidence="3">
    <location>
        <begin position="4"/>
        <end position="284"/>
    </location>
</feature>
<dbReference type="PANTHER" id="PTHR35527:SF2">
    <property type="entry name" value="HYDROLASE"/>
    <property type="match status" value="1"/>
</dbReference>
<evidence type="ECO:0000259" key="3">
    <source>
        <dbReference type="Pfam" id="PF02275"/>
    </source>
</evidence>
<comment type="caution">
    <text evidence="4">The sequence shown here is derived from an EMBL/GenBank/DDBJ whole genome shotgun (WGS) entry which is preliminary data.</text>
</comment>
<organism evidence="4 5">
    <name type="scientific">Loigolactobacillus coryniformis subsp. coryniformis KCTC 3167 = DSM 20001</name>
    <dbReference type="NCBI Taxonomy" id="913848"/>
    <lineage>
        <taxon>Bacteria</taxon>
        <taxon>Bacillati</taxon>
        <taxon>Bacillota</taxon>
        <taxon>Bacilli</taxon>
        <taxon>Lactobacillales</taxon>
        <taxon>Lactobacillaceae</taxon>
        <taxon>Loigolactobacillus</taxon>
    </lineage>
</organism>
<evidence type="ECO:0000256" key="2">
    <source>
        <dbReference type="ARBA" id="ARBA00022801"/>
    </source>
</evidence>
<dbReference type="PANTHER" id="PTHR35527">
    <property type="entry name" value="CHOLOYLGLYCINE HYDROLASE"/>
    <property type="match status" value="1"/>
</dbReference>
<dbReference type="InterPro" id="IPR029132">
    <property type="entry name" value="CBAH/NAAA_C"/>
</dbReference>
<comment type="similarity">
    <text evidence="1">Belongs to the peptidase C59 family.</text>
</comment>
<dbReference type="InterPro" id="IPR052193">
    <property type="entry name" value="Peptidase_C59"/>
</dbReference>
<dbReference type="SUPFAM" id="SSF56235">
    <property type="entry name" value="N-terminal nucleophile aminohydrolases (Ntn hydrolases)"/>
    <property type="match status" value="1"/>
</dbReference>
<dbReference type="GO" id="GO:0016787">
    <property type="term" value="F:hydrolase activity"/>
    <property type="evidence" value="ECO:0007669"/>
    <property type="project" value="UniProtKB-KW"/>
</dbReference>
<dbReference type="PATRIC" id="fig|913848.6.peg.1838"/>
<keyword evidence="2 4" id="KW-0378">Hydrolase</keyword>
<sequence length="304" mass="33252">MPSQIINMPANITMTGQSTTWRSNYATLGVGLTNSLVLYDGINECGLAGDLQVLMECGRASADDLEQRGLQPILGEELVTYILTQCKDVAAVKELAATLASVDQPYSFMGQTAQIPAHYTFIDPTGAMVVLESTDNGTFKLYDSVGVLTNSPEYDYHTTNLRNYISLDNLNKAKKTVGADLELEPSENGTGHGFFGMPGDYTSPSRFVRATLIAKNIDPFASSAGIPVLYNTFSSVMIPKGLGRTPQHETVTDYTQYWSGYDLTARKLYVQDYACPTFTSKALDQTTDTITYTPIDLTFKTNEI</sequence>
<protein>
    <submittedName>
        <fullName evidence="4">Choloylglycine hydrolase</fullName>
    </submittedName>
</protein>
<dbReference type="AlphaFoldDB" id="A0A0R1F4U8"/>
<dbReference type="EMBL" id="AZCN01000051">
    <property type="protein sequence ID" value="KRK15315.1"/>
    <property type="molecule type" value="Genomic_DNA"/>
</dbReference>
<reference evidence="4 5" key="1">
    <citation type="journal article" date="2015" name="Genome Announc.">
        <title>Expanding the biotechnology potential of lactobacilli through comparative genomics of 213 strains and associated genera.</title>
        <authorList>
            <person name="Sun Z."/>
            <person name="Harris H.M."/>
            <person name="McCann A."/>
            <person name="Guo C."/>
            <person name="Argimon S."/>
            <person name="Zhang W."/>
            <person name="Yang X."/>
            <person name="Jeffery I.B."/>
            <person name="Cooney J.C."/>
            <person name="Kagawa T.F."/>
            <person name="Liu W."/>
            <person name="Song Y."/>
            <person name="Salvetti E."/>
            <person name="Wrobel A."/>
            <person name="Rasinkangas P."/>
            <person name="Parkhill J."/>
            <person name="Rea M.C."/>
            <person name="O'Sullivan O."/>
            <person name="Ritari J."/>
            <person name="Douillard F.P."/>
            <person name="Paul Ross R."/>
            <person name="Yang R."/>
            <person name="Briner A.E."/>
            <person name="Felis G.E."/>
            <person name="de Vos W.M."/>
            <person name="Barrangou R."/>
            <person name="Klaenhammer T.R."/>
            <person name="Caufield P.W."/>
            <person name="Cui Y."/>
            <person name="Zhang H."/>
            <person name="O'Toole P.W."/>
        </authorList>
    </citation>
    <scope>NUCLEOTIDE SEQUENCE [LARGE SCALE GENOMIC DNA]</scope>
    <source>
        <strain evidence="4 5">DSM 20001</strain>
    </source>
</reference>
<evidence type="ECO:0000256" key="1">
    <source>
        <dbReference type="ARBA" id="ARBA00006625"/>
    </source>
</evidence>
<dbReference type="Gene3D" id="3.60.60.10">
    <property type="entry name" value="Penicillin V Acylase, Chain A"/>
    <property type="match status" value="1"/>
</dbReference>
<name>A0A0R1F4U8_9LACO</name>
<gene>
    <name evidence="4" type="ORF">FD22_GL001795</name>
</gene>
<dbReference type="InterPro" id="IPR029055">
    <property type="entry name" value="Ntn_hydrolases_N"/>
</dbReference>